<evidence type="ECO:0000259" key="6">
    <source>
        <dbReference type="PROSITE" id="PS50893"/>
    </source>
</evidence>
<dbReference type="EMBL" id="PDJG01000001">
    <property type="protein sequence ID" value="PFG32815.1"/>
    <property type="molecule type" value="Genomic_DNA"/>
</dbReference>
<organism evidence="7 8">
    <name type="scientific">Sanguibacter antarcticus</name>
    <dbReference type="NCBI Taxonomy" id="372484"/>
    <lineage>
        <taxon>Bacteria</taxon>
        <taxon>Bacillati</taxon>
        <taxon>Actinomycetota</taxon>
        <taxon>Actinomycetes</taxon>
        <taxon>Micrococcales</taxon>
        <taxon>Sanguibacteraceae</taxon>
        <taxon>Sanguibacter</taxon>
    </lineage>
</organism>
<dbReference type="SUPFAM" id="SSF52540">
    <property type="entry name" value="P-loop containing nucleoside triphosphate hydrolases"/>
    <property type="match status" value="1"/>
</dbReference>
<name>A0A2A9E383_9MICO</name>
<evidence type="ECO:0000256" key="1">
    <source>
        <dbReference type="ARBA" id="ARBA00005417"/>
    </source>
</evidence>
<dbReference type="GO" id="GO:0005524">
    <property type="term" value="F:ATP binding"/>
    <property type="evidence" value="ECO:0007669"/>
    <property type="project" value="UniProtKB-KW"/>
</dbReference>
<dbReference type="PROSITE" id="PS50893">
    <property type="entry name" value="ABC_TRANSPORTER_2"/>
    <property type="match status" value="1"/>
</dbReference>
<evidence type="ECO:0000313" key="7">
    <source>
        <dbReference type="EMBL" id="PFG32815.1"/>
    </source>
</evidence>
<dbReference type="GO" id="GO:0016887">
    <property type="term" value="F:ATP hydrolysis activity"/>
    <property type="evidence" value="ECO:0007669"/>
    <property type="project" value="InterPro"/>
</dbReference>
<dbReference type="InterPro" id="IPR017871">
    <property type="entry name" value="ABC_transporter-like_CS"/>
</dbReference>
<dbReference type="OrthoDB" id="5296765at2"/>
<dbReference type="InterPro" id="IPR003439">
    <property type="entry name" value="ABC_transporter-like_ATP-bd"/>
</dbReference>
<dbReference type="PANTHER" id="PTHR42734">
    <property type="entry name" value="METAL TRANSPORT SYSTEM ATP-BINDING PROTEIN TM_0124-RELATED"/>
    <property type="match status" value="1"/>
</dbReference>
<dbReference type="Proteomes" id="UP000225548">
    <property type="component" value="Unassembled WGS sequence"/>
</dbReference>
<feature type="region of interest" description="Disordered" evidence="5">
    <location>
        <begin position="225"/>
        <end position="254"/>
    </location>
</feature>
<dbReference type="Pfam" id="PF00005">
    <property type="entry name" value="ABC_tran"/>
    <property type="match status" value="1"/>
</dbReference>
<dbReference type="SMART" id="SM00382">
    <property type="entry name" value="AAA"/>
    <property type="match status" value="1"/>
</dbReference>
<gene>
    <name evidence="7" type="ORF">ATL42_0663</name>
</gene>
<evidence type="ECO:0000256" key="2">
    <source>
        <dbReference type="ARBA" id="ARBA00022448"/>
    </source>
</evidence>
<comment type="caution">
    <text evidence="7">The sequence shown here is derived from an EMBL/GenBank/DDBJ whole genome shotgun (WGS) entry which is preliminary data.</text>
</comment>
<evidence type="ECO:0000313" key="8">
    <source>
        <dbReference type="Proteomes" id="UP000225548"/>
    </source>
</evidence>
<keyword evidence="2" id="KW-0813">Transport</keyword>
<evidence type="ECO:0000256" key="5">
    <source>
        <dbReference type="SAM" id="MobiDB-lite"/>
    </source>
</evidence>
<keyword evidence="4 7" id="KW-0067">ATP-binding</keyword>
<dbReference type="PANTHER" id="PTHR42734:SF17">
    <property type="entry name" value="METAL TRANSPORT SYSTEM ATP-BINDING PROTEIN TM_0124-RELATED"/>
    <property type="match status" value="1"/>
</dbReference>
<dbReference type="InterPro" id="IPR003593">
    <property type="entry name" value="AAA+_ATPase"/>
</dbReference>
<dbReference type="InterPro" id="IPR050153">
    <property type="entry name" value="Metal_Ion_Import_ABC"/>
</dbReference>
<dbReference type="RefSeq" id="WP_098454128.1">
    <property type="nucleotide sequence ID" value="NZ_PDJG01000001.1"/>
</dbReference>
<keyword evidence="3" id="KW-0547">Nucleotide-binding</keyword>
<dbReference type="InterPro" id="IPR027417">
    <property type="entry name" value="P-loop_NTPase"/>
</dbReference>
<protein>
    <submittedName>
        <fullName evidence="7">Zinc transport system ATP-binding protein</fullName>
    </submittedName>
</protein>
<feature type="domain" description="ABC transporter" evidence="6">
    <location>
        <begin position="14"/>
        <end position="246"/>
    </location>
</feature>
<dbReference type="Gene3D" id="3.40.50.300">
    <property type="entry name" value="P-loop containing nucleotide triphosphate hydrolases"/>
    <property type="match status" value="1"/>
</dbReference>
<dbReference type="PROSITE" id="PS00211">
    <property type="entry name" value="ABC_TRANSPORTER_1"/>
    <property type="match status" value="1"/>
</dbReference>
<proteinExistence type="inferred from homology"/>
<keyword evidence="8" id="KW-1185">Reference proteome</keyword>
<reference evidence="7 8" key="1">
    <citation type="submission" date="2017-10" db="EMBL/GenBank/DDBJ databases">
        <title>Sequencing the genomes of 1000 actinobacteria strains.</title>
        <authorList>
            <person name="Klenk H.-P."/>
        </authorList>
    </citation>
    <scope>NUCLEOTIDE SEQUENCE [LARGE SCALE GENOMIC DNA]</scope>
    <source>
        <strain evidence="7 8">DSM 18966</strain>
    </source>
</reference>
<evidence type="ECO:0000256" key="3">
    <source>
        <dbReference type="ARBA" id="ARBA00022741"/>
    </source>
</evidence>
<accession>A0A2A9E383</accession>
<comment type="similarity">
    <text evidence="1">Belongs to the ABC transporter superfamily.</text>
</comment>
<sequence length="266" mass="27632">MTTTVQSPTGETVVEAVGIHVTLGTSHILRGIDLSVHDGEIVALLGANGSGKSTLVRTLVGILPSTEGTVTLYGKPLGRQVPWKNIGYVPQRVSAGTGVPSTAAEVVASGLLYGLKIRTPRNASARTLDALDQVGLADLADRSVNELSGGQQQRVLIARALVREPRLLLLDEPVAGVDQPSQENFAETLSNLAAHGTTVLVVLHELGALAPLITRTVVLRHGRKVHDGAPLPPAPEHAAAGHQHLHPASSTAQTPVSLIQDAGFGS</sequence>
<evidence type="ECO:0000256" key="4">
    <source>
        <dbReference type="ARBA" id="ARBA00022840"/>
    </source>
</evidence>
<dbReference type="AlphaFoldDB" id="A0A2A9E383"/>